<evidence type="ECO:0000313" key="1">
    <source>
        <dbReference type="EMBL" id="KAK7499492.1"/>
    </source>
</evidence>
<comment type="caution">
    <text evidence="1">The sequence shown here is derived from an EMBL/GenBank/DDBJ whole genome shotgun (WGS) entry which is preliminary data.</text>
</comment>
<proteinExistence type="predicted"/>
<gene>
    <name evidence="1" type="ORF">BaRGS_00009144</name>
</gene>
<reference evidence="1 2" key="1">
    <citation type="journal article" date="2023" name="Sci. Data">
        <title>Genome assembly of the Korean intertidal mud-creeper Batillaria attramentaria.</title>
        <authorList>
            <person name="Patra A.K."/>
            <person name="Ho P.T."/>
            <person name="Jun S."/>
            <person name="Lee S.J."/>
            <person name="Kim Y."/>
            <person name="Won Y.J."/>
        </authorList>
    </citation>
    <scope>NUCLEOTIDE SEQUENCE [LARGE SCALE GENOMIC DNA]</scope>
    <source>
        <strain evidence="1">Wonlab-2016</strain>
    </source>
</reference>
<protein>
    <submittedName>
        <fullName evidence="1">Uncharacterized protein</fullName>
    </submittedName>
</protein>
<dbReference type="EMBL" id="JACVVK020000043">
    <property type="protein sequence ID" value="KAK7499492.1"/>
    <property type="molecule type" value="Genomic_DNA"/>
</dbReference>
<keyword evidence="2" id="KW-1185">Reference proteome</keyword>
<dbReference type="AlphaFoldDB" id="A0ABD0LJK1"/>
<name>A0ABD0LJK1_9CAEN</name>
<sequence length="98" mass="10904">MKLTTFRGRGHVRLSTVVRQEAVVVSLGNLMTRRRLPERRRRSVVNCWRRGPAHADTCPTDSRPSVSYSSVSRTPFLYLFSPVVGHRLADGPSVGLAG</sequence>
<accession>A0ABD0LJK1</accession>
<evidence type="ECO:0000313" key="2">
    <source>
        <dbReference type="Proteomes" id="UP001519460"/>
    </source>
</evidence>
<dbReference type="Proteomes" id="UP001519460">
    <property type="component" value="Unassembled WGS sequence"/>
</dbReference>
<organism evidence="1 2">
    <name type="scientific">Batillaria attramentaria</name>
    <dbReference type="NCBI Taxonomy" id="370345"/>
    <lineage>
        <taxon>Eukaryota</taxon>
        <taxon>Metazoa</taxon>
        <taxon>Spiralia</taxon>
        <taxon>Lophotrochozoa</taxon>
        <taxon>Mollusca</taxon>
        <taxon>Gastropoda</taxon>
        <taxon>Caenogastropoda</taxon>
        <taxon>Sorbeoconcha</taxon>
        <taxon>Cerithioidea</taxon>
        <taxon>Batillariidae</taxon>
        <taxon>Batillaria</taxon>
    </lineage>
</organism>